<gene>
    <name evidence="2" type="ORF">SCA03_32090</name>
</gene>
<feature type="region of interest" description="Disordered" evidence="1">
    <location>
        <begin position="42"/>
        <end position="66"/>
    </location>
</feature>
<reference evidence="2 3" key="1">
    <citation type="submission" date="2019-06" db="EMBL/GenBank/DDBJ databases">
        <title>Whole genome shotgun sequence of Streptomyces cacaoi subsp. cacaoi NBRC 12748.</title>
        <authorList>
            <person name="Hosoyama A."/>
            <person name="Uohara A."/>
            <person name="Ohji S."/>
            <person name="Ichikawa N."/>
        </authorList>
    </citation>
    <scope>NUCLEOTIDE SEQUENCE [LARGE SCALE GENOMIC DNA]</scope>
    <source>
        <strain evidence="2 3">NBRC 12748</strain>
    </source>
</reference>
<dbReference type="OrthoDB" id="9796962at2"/>
<evidence type="ECO:0000313" key="2">
    <source>
        <dbReference type="EMBL" id="GEB50658.1"/>
    </source>
</evidence>
<proteinExistence type="predicted"/>
<dbReference type="Pfam" id="PF04314">
    <property type="entry name" value="PCuAC"/>
    <property type="match status" value="1"/>
</dbReference>
<evidence type="ECO:0000256" key="1">
    <source>
        <dbReference type="SAM" id="MobiDB-lite"/>
    </source>
</evidence>
<sequence>MKHDQDPGRQQSPRRTGPLRAGAGRPLAAVALGAALTLALGACSSSDGDSGGGSGTESGSAGAQKLPQLKVSGAYVPQPPTDEMAGGFLTVRNSGGADDKLTSVTSDVAGTVQMHETVKQQMKQVKSLPVPAGGTLRLSRGGNHLMLMDLEHKPKKGETVTFTLHFAKSGPVTVKAPVEATNYTPDK</sequence>
<dbReference type="InterPro" id="IPR036182">
    <property type="entry name" value="PCuAC_sf"/>
</dbReference>
<dbReference type="SUPFAM" id="SSF110087">
    <property type="entry name" value="DR1885-like metal-binding protein"/>
    <property type="match status" value="1"/>
</dbReference>
<dbReference type="InterPro" id="IPR058248">
    <property type="entry name" value="Lxx211020-like"/>
</dbReference>
<dbReference type="PANTHER" id="PTHR36302:SF1">
    <property type="entry name" value="COPPER CHAPERONE PCU(A)C"/>
    <property type="match status" value="1"/>
</dbReference>
<comment type="caution">
    <text evidence="2">The sequence shown here is derived from an EMBL/GenBank/DDBJ whole genome shotgun (WGS) entry which is preliminary data.</text>
</comment>
<accession>A0A4Y3R1T4</accession>
<feature type="region of interest" description="Disordered" evidence="1">
    <location>
        <begin position="1"/>
        <end position="23"/>
    </location>
</feature>
<evidence type="ECO:0000313" key="3">
    <source>
        <dbReference type="Proteomes" id="UP000319210"/>
    </source>
</evidence>
<dbReference type="AlphaFoldDB" id="A0A4Y3R1T4"/>
<dbReference type="PANTHER" id="PTHR36302">
    <property type="entry name" value="BLR7088 PROTEIN"/>
    <property type="match status" value="1"/>
</dbReference>
<dbReference type="EMBL" id="BJMM01000014">
    <property type="protein sequence ID" value="GEB50658.1"/>
    <property type="molecule type" value="Genomic_DNA"/>
</dbReference>
<keyword evidence="3" id="KW-1185">Reference proteome</keyword>
<evidence type="ECO:0008006" key="4">
    <source>
        <dbReference type="Google" id="ProtNLM"/>
    </source>
</evidence>
<dbReference type="Gene3D" id="2.60.40.1890">
    <property type="entry name" value="PCu(A)C copper chaperone"/>
    <property type="match status" value="1"/>
</dbReference>
<dbReference type="InterPro" id="IPR007410">
    <property type="entry name" value="LpqE-like"/>
</dbReference>
<organism evidence="2 3">
    <name type="scientific">Streptomyces cacaoi</name>
    <dbReference type="NCBI Taxonomy" id="1898"/>
    <lineage>
        <taxon>Bacteria</taxon>
        <taxon>Bacillati</taxon>
        <taxon>Actinomycetota</taxon>
        <taxon>Actinomycetes</taxon>
        <taxon>Kitasatosporales</taxon>
        <taxon>Streptomycetaceae</taxon>
        <taxon>Streptomyces</taxon>
    </lineage>
</organism>
<dbReference type="Proteomes" id="UP000319210">
    <property type="component" value="Unassembled WGS sequence"/>
</dbReference>
<protein>
    <recommendedName>
        <fullName evidence="4">Copper chaperone PCu(A)C</fullName>
    </recommendedName>
</protein>
<name>A0A4Y3R1T4_STRCI</name>